<organism evidence="1 2">
    <name type="scientific">Kaistia nematophila</name>
    <dbReference type="NCBI Taxonomy" id="2994654"/>
    <lineage>
        <taxon>Bacteria</taxon>
        <taxon>Pseudomonadati</taxon>
        <taxon>Pseudomonadota</taxon>
        <taxon>Alphaproteobacteria</taxon>
        <taxon>Hyphomicrobiales</taxon>
        <taxon>Kaistiaceae</taxon>
        <taxon>Kaistia</taxon>
    </lineage>
</organism>
<comment type="caution">
    <text evidence="1">The sequence shown here is derived from an EMBL/GenBank/DDBJ whole genome shotgun (WGS) entry which is preliminary data.</text>
</comment>
<dbReference type="AlphaFoldDB" id="A0A9X3E1W9"/>
<evidence type="ECO:0000313" key="2">
    <source>
        <dbReference type="Proteomes" id="UP001144805"/>
    </source>
</evidence>
<name>A0A9X3E1W9_9HYPH</name>
<proteinExistence type="predicted"/>
<dbReference type="RefSeq" id="WP_266338564.1">
    <property type="nucleotide sequence ID" value="NZ_JAPKNK010000003.1"/>
</dbReference>
<accession>A0A9X3E1W9</accession>
<keyword evidence="2" id="KW-1185">Reference proteome</keyword>
<gene>
    <name evidence="1" type="ORF">OSH07_10410</name>
</gene>
<evidence type="ECO:0000313" key="1">
    <source>
        <dbReference type="EMBL" id="MCX5569603.1"/>
    </source>
</evidence>
<sequence>MANLSFATQVADWVRKVKGAEEAVFKASVQELATRVQTTRNAGGRMRVDTGFLRASLMASTSAMPLIDPKKGPVEGQTYAFDAGVIEAVIAGSELGGTIYLGYTAAYAAHREYGARGQTPDAFVRTAAQQWPEIVDGKAAELKSRLGL</sequence>
<dbReference type="Proteomes" id="UP001144805">
    <property type="component" value="Unassembled WGS sequence"/>
</dbReference>
<dbReference type="EMBL" id="JAPKNK010000003">
    <property type="protein sequence ID" value="MCX5569603.1"/>
    <property type="molecule type" value="Genomic_DNA"/>
</dbReference>
<protein>
    <submittedName>
        <fullName evidence="1">HK97 gp10 family phage protein</fullName>
    </submittedName>
</protein>
<reference evidence="1" key="1">
    <citation type="submission" date="2022-11" db="EMBL/GenBank/DDBJ databases">
        <title>Biodiversity and phylogenetic relationships of bacteria.</title>
        <authorList>
            <person name="Machado R.A.R."/>
            <person name="Bhat A."/>
            <person name="Loulou A."/>
            <person name="Kallel S."/>
        </authorList>
    </citation>
    <scope>NUCLEOTIDE SEQUENCE</scope>
    <source>
        <strain evidence="1">K-TC2</strain>
    </source>
</reference>